<name>A0A135URN0_9PEZI</name>
<dbReference type="STRING" id="1209931.A0A135URN0"/>
<sequence>MQNSAVSAVGWRYGSDITLQVFFQGTDGSLRRSQYMTIYQAWTPPMEAGAAPKVGSPFGAGQLWTKPDESEVFYIGSPDKILGVNWREGFSRGGLTDSVNEAGYTISNTGTQMASYWPSTIVQASNGDVMKVFFDYKSPRFQEPKIVGVTASPGSALVILPREVIHSAGDQTSASHQALVSSTAAPTAICKTMIAHLMASSLLRRASHR</sequence>
<accession>A0A135URN0</accession>
<dbReference type="AlphaFoldDB" id="A0A135URN0"/>
<reference evidence="1 2" key="1">
    <citation type="submission" date="2014-02" db="EMBL/GenBank/DDBJ databases">
        <title>The genome sequence of Colletotrichum salicis CBS 607.94.</title>
        <authorList>
            <person name="Baroncelli R."/>
            <person name="Thon M.R."/>
        </authorList>
    </citation>
    <scope>NUCLEOTIDE SEQUENCE [LARGE SCALE GENOMIC DNA]</scope>
    <source>
        <strain evidence="1 2">CBS 607.94</strain>
    </source>
</reference>
<comment type="caution">
    <text evidence="1">The sequence shown here is derived from an EMBL/GenBank/DDBJ whole genome shotgun (WGS) entry which is preliminary data.</text>
</comment>
<dbReference type="OrthoDB" id="3800077at2759"/>
<keyword evidence="2" id="KW-1185">Reference proteome</keyword>
<dbReference type="Gene3D" id="2.120.10.70">
    <property type="entry name" value="Fucose-specific lectin"/>
    <property type="match status" value="1"/>
</dbReference>
<dbReference type="SUPFAM" id="SSF89372">
    <property type="entry name" value="Fucose-specific lectin"/>
    <property type="match status" value="1"/>
</dbReference>
<protein>
    <submittedName>
        <fullName evidence="1">Uncharacterized protein</fullName>
    </submittedName>
</protein>
<dbReference type="Proteomes" id="UP000070121">
    <property type="component" value="Unassembled WGS sequence"/>
</dbReference>
<evidence type="ECO:0000313" key="2">
    <source>
        <dbReference type="Proteomes" id="UP000070121"/>
    </source>
</evidence>
<proteinExistence type="predicted"/>
<evidence type="ECO:0000313" key="1">
    <source>
        <dbReference type="EMBL" id="KXH63046.1"/>
    </source>
</evidence>
<gene>
    <name evidence="1" type="ORF">CSAL01_06839</name>
</gene>
<organism evidence="1 2">
    <name type="scientific">Colletotrichum salicis</name>
    <dbReference type="NCBI Taxonomy" id="1209931"/>
    <lineage>
        <taxon>Eukaryota</taxon>
        <taxon>Fungi</taxon>
        <taxon>Dikarya</taxon>
        <taxon>Ascomycota</taxon>
        <taxon>Pezizomycotina</taxon>
        <taxon>Sordariomycetes</taxon>
        <taxon>Hypocreomycetidae</taxon>
        <taxon>Glomerellales</taxon>
        <taxon>Glomerellaceae</taxon>
        <taxon>Colletotrichum</taxon>
        <taxon>Colletotrichum acutatum species complex</taxon>
    </lineage>
</organism>
<dbReference type="EMBL" id="JFFI01001128">
    <property type="protein sequence ID" value="KXH63046.1"/>
    <property type="molecule type" value="Genomic_DNA"/>
</dbReference>